<dbReference type="Proteomes" id="UP000008983">
    <property type="component" value="Unassembled WGS sequence"/>
</dbReference>
<dbReference type="PANTHER" id="PTHR10972">
    <property type="entry name" value="OXYSTEROL-BINDING PROTEIN-RELATED"/>
    <property type="match status" value="1"/>
</dbReference>
<dbReference type="OrthoDB" id="14833at2759"/>
<organism evidence="1 2">
    <name type="scientific">Ichthyophthirius multifiliis</name>
    <name type="common">White spot disease agent</name>
    <name type="synonym">Ich</name>
    <dbReference type="NCBI Taxonomy" id="5932"/>
    <lineage>
        <taxon>Eukaryota</taxon>
        <taxon>Sar</taxon>
        <taxon>Alveolata</taxon>
        <taxon>Ciliophora</taxon>
        <taxon>Intramacronucleata</taxon>
        <taxon>Oligohymenophorea</taxon>
        <taxon>Hymenostomatida</taxon>
        <taxon>Ophryoglenina</taxon>
        <taxon>Ichthyophthirius</taxon>
    </lineage>
</organism>
<name>G0R085_ICHMU</name>
<dbReference type="STRING" id="857967.G0R085"/>
<dbReference type="EMBL" id="GL984182">
    <property type="protein sequence ID" value="EGR29117.1"/>
    <property type="molecule type" value="Genomic_DNA"/>
</dbReference>
<evidence type="ECO:0000313" key="2">
    <source>
        <dbReference type="Proteomes" id="UP000008983"/>
    </source>
</evidence>
<evidence type="ECO:0000313" key="1">
    <source>
        <dbReference type="EMBL" id="EGR29117.1"/>
    </source>
</evidence>
<sequence length="179" mass="21233">MITAPGTIYGTSFGQRYVSVEGKYIAFDLENRLILELSSNPDKKQFWQFGKEGHQDIVRGGIYKIKQKEFQKNLIKLGPQYWKFKGIEKDWIEQKIHDIEGRWTKQVFLDNKEVIWDAFRPQPPKIQIEEASLPSDSWFREDLIALRAGNFDQAQEMKELLENIQRNDKKLRMKKLQKN</sequence>
<dbReference type="GO" id="GO:0032934">
    <property type="term" value="F:sterol binding"/>
    <property type="evidence" value="ECO:0007669"/>
    <property type="project" value="TreeGrafter"/>
</dbReference>
<gene>
    <name evidence="1" type="ORF">IMG5_162570</name>
</gene>
<dbReference type="InterPro" id="IPR037239">
    <property type="entry name" value="OSBP_sf"/>
</dbReference>
<dbReference type="AlphaFoldDB" id="G0R085"/>
<reference evidence="1 2" key="1">
    <citation type="submission" date="2011-07" db="EMBL/GenBank/DDBJ databases">
        <authorList>
            <person name="Coyne R."/>
            <person name="Brami D."/>
            <person name="Johnson J."/>
            <person name="Hostetler J."/>
            <person name="Hannick L."/>
            <person name="Clark T."/>
            <person name="Cassidy-Hanley D."/>
            <person name="Inman J."/>
        </authorList>
    </citation>
    <scope>NUCLEOTIDE SEQUENCE [LARGE SCALE GENOMIC DNA]</scope>
    <source>
        <strain evidence="1 2">G5</strain>
    </source>
</reference>
<dbReference type="SUPFAM" id="SSF144000">
    <property type="entry name" value="Oxysterol-binding protein-like"/>
    <property type="match status" value="1"/>
</dbReference>
<keyword evidence="2" id="KW-1185">Reference proteome</keyword>
<dbReference type="GO" id="GO:0016020">
    <property type="term" value="C:membrane"/>
    <property type="evidence" value="ECO:0007669"/>
    <property type="project" value="TreeGrafter"/>
</dbReference>
<dbReference type="GO" id="GO:0005829">
    <property type="term" value="C:cytosol"/>
    <property type="evidence" value="ECO:0007669"/>
    <property type="project" value="TreeGrafter"/>
</dbReference>
<protein>
    <submittedName>
        <fullName evidence="1">PH domain protein</fullName>
    </submittedName>
</protein>
<dbReference type="PANTHER" id="PTHR10972:SF148">
    <property type="entry name" value="OXYSTEROL-BINDING PROTEIN 9"/>
    <property type="match status" value="1"/>
</dbReference>
<dbReference type="InterPro" id="IPR000648">
    <property type="entry name" value="Oxysterol-bd"/>
</dbReference>
<accession>G0R085</accession>
<dbReference type="GeneID" id="14905213"/>
<dbReference type="InParanoid" id="G0R085"/>
<dbReference type="RefSeq" id="XP_004030353.1">
    <property type="nucleotide sequence ID" value="XM_004030305.1"/>
</dbReference>
<proteinExistence type="predicted"/>